<proteinExistence type="predicted"/>
<evidence type="ECO:0000256" key="1">
    <source>
        <dbReference type="SAM" id="MobiDB-lite"/>
    </source>
</evidence>
<evidence type="ECO:0000313" key="2">
    <source>
        <dbReference type="EMBL" id="GIY09047.1"/>
    </source>
</evidence>
<reference evidence="2 3" key="1">
    <citation type="submission" date="2021-06" db="EMBL/GenBank/DDBJ databases">
        <title>Caerostris darwini draft genome.</title>
        <authorList>
            <person name="Kono N."/>
            <person name="Arakawa K."/>
        </authorList>
    </citation>
    <scope>NUCLEOTIDE SEQUENCE [LARGE SCALE GENOMIC DNA]</scope>
</reference>
<gene>
    <name evidence="2" type="ORF">CDAR_234101</name>
</gene>
<protein>
    <submittedName>
        <fullName evidence="2">Uncharacterized protein</fullName>
    </submittedName>
</protein>
<comment type="caution">
    <text evidence="2">The sequence shown here is derived from an EMBL/GenBank/DDBJ whole genome shotgun (WGS) entry which is preliminary data.</text>
</comment>
<dbReference type="Proteomes" id="UP001054837">
    <property type="component" value="Unassembled WGS sequence"/>
</dbReference>
<feature type="compositionally biased region" description="Basic and acidic residues" evidence="1">
    <location>
        <begin position="15"/>
        <end position="26"/>
    </location>
</feature>
<keyword evidence="3" id="KW-1185">Reference proteome</keyword>
<dbReference type="AlphaFoldDB" id="A0AAV4QLC0"/>
<organism evidence="2 3">
    <name type="scientific">Caerostris darwini</name>
    <dbReference type="NCBI Taxonomy" id="1538125"/>
    <lineage>
        <taxon>Eukaryota</taxon>
        <taxon>Metazoa</taxon>
        <taxon>Ecdysozoa</taxon>
        <taxon>Arthropoda</taxon>
        <taxon>Chelicerata</taxon>
        <taxon>Arachnida</taxon>
        <taxon>Araneae</taxon>
        <taxon>Araneomorphae</taxon>
        <taxon>Entelegynae</taxon>
        <taxon>Araneoidea</taxon>
        <taxon>Araneidae</taxon>
        <taxon>Caerostris</taxon>
    </lineage>
</organism>
<accession>A0AAV4QLC0</accession>
<sequence>MTIYLGARWSFNGHPADHLSGRRGRSDNLSGTFSAGRAGLLESEETGDRKKRTASLAGEKNVKETLQAKKKNIWVENA</sequence>
<feature type="region of interest" description="Disordered" evidence="1">
    <location>
        <begin position="15"/>
        <end position="56"/>
    </location>
</feature>
<dbReference type="EMBL" id="BPLQ01004579">
    <property type="protein sequence ID" value="GIY09047.1"/>
    <property type="molecule type" value="Genomic_DNA"/>
</dbReference>
<name>A0AAV4QLC0_9ARAC</name>
<evidence type="ECO:0000313" key="3">
    <source>
        <dbReference type="Proteomes" id="UP001054837"/>
    </source>
</evidence>